<dbReference type="GO" id="GO:0046872">
    <property type="term" value="F:metal ion binding"/>
    <property type="evidence" value="ECO:0007669"/>
    <property type="project" value="UniProtKB-KW"/>
</dbReference>
<name>A0AAV5DG02_ELECO</name>
<dbReference type="InterPro" id="IPR050295">
    <property type="entry name" value="Plant_2OG-oxidoreductases"/>
</dbReference>
<dbReference type="AlphaFoldDB" id="A0AAV5DG02"/>
<keyword evidence="3" id="KW-0408">Iron</keyword>
<evidence type="ECO:0000256" key="3">
    <source>
        <dbReference type="ARBA" id="ARBA00023004"/>
    </source>
</evidence>
<dbReference type="Pfam" id="PF14226">
    <property type="entry name" value="DIOX_N"/>
    <property type="match status" value="1"/>
</dbReference>
<dbReference type="PANTHER" id="PTHR47991">
    <property type="entry name" value="OXOGLUTARATE/IRON-DEPENDENT DIOXYGENASE"/>
    <property type="match status" value="1"/>
</dbReference>
<keyword evidence="1" id="KW-0479">Metal-binding</keyword>
<dbReference type="EMBL" id="BQKI01000015">
    <property type="protein sequence ID" value="GJN09395.1"/>
    <property type="molecule type" value="Genomic_DNA"/>
</dbReference>
<dbReference type="GO" id="GO:0016491">
    <property type="term" value="F:oxidoreductase activity"/>
    <property type="evidence" value="ECO:0007669"/>
    <property type="project" value="UniProtKB-KW"/>
</dbReference>
<evidence type="ECO:0000313" key="5">
    <source>
        <dbReference type="EMBL" id="GJN09395.1"/>
    </source>
</evidence>
<organism evidence="5 6">
    <name type="scientific">Eleusine coracana subsp. coracana</name>
    <dbReference type="NCBI Taxonomy" id="191504"/>
    <lineage>
        <taxon>Eukaryota</taxon>
        <taxon>Viridiplantae</taxon>
        <taxon>Streptophyta</taxon>
        <taxon>Embryophyta</taxon>
        <taxon>Tracheophyta</taxon>
        <taxon>Spermatophyta</taxon>
        <taxon>Magnoliopsida</taxon>
        <taxon>Liliopsida</taxon>
        <taxon>Poales</taxon>
        <taxon>Poaceae</taxon>
        <taxon>PACMAD clade</taxon>
        <taxon>Chloridoideae</taxon>
        <taxon>Cynodonteae</taxon>
        <taxon>Eleusininae</taxon>
        <taxon>Eleusine</taxon>
    </lineage>
</organism>
<comment type="caution">
    <text evidence="5">The sequence shown here is derived from an EMBL/GenBank/DDBJ whole genome shotgun (WGS) entry which is preliminary data.</text>
</comment>
<keyword evidence="2" id="KW-0560">Oxidoreductase</keyword>
<feature type="domain" description="Non-haem dioxygenase N-terminal" evidence="4">
    <location>
        <begin position="43"/>
        <end position="133"/>
    </location>
</feature>
<reference evidence="5" key="2">
    <citation type="submission" date="2021-12" db="EMBL/GenBank/DDBJ databases">
        <title>Resequencing data analysis of finger millet.</title>
        <authorList>
            <person name="Hatakeyama M."/>
            <person name="Aluri S."/>
            <person name="Balachadran M.T."/>
            <person name="Sivarajan S.R."/>
            <person name="Poveda L."/>
            <person name="Shimizu-Inatsugi R."/>
            <person name="Schlapbach R."/>
            <person name="Sreeman S.M."/>
            <person name="Shimizu K.K."/>
        </authorList>
    </citation>
    <scope>NUCLEOTIDE SEQUENCE</scope>
</reference>
<evidence type="ECO:0000256" key="2">
    <source>
        <dbReference type="ARBA" id="ARBA00023002"/>
    </source>
</evidence>
<keyword evidence="6" id="KW-1185">Reference proteome</keyword>
<gene>
    <name evidence="5" type="primary">ga27398</name>
    <name evidence="5" type="ORF">PR202_ga27398</name>
</gene>
<dbReference type="InterPro" id="IPR026992">
    <property type="entry name" value="DIOX_N"/>
</dbReference>
<protein>
    <recommendedName>
        <fullName evidence="4">Non-haem dioxygenase N-terminal domain-containing protein</fullName>
    </recommendedName>
</protein>
<evidence type="ECO:0000313" key="6">
    <source>
        <dbReference type="Proteomes" id="UP001054889"/>
    </source>
</evidence>
<proteinExistence type="predicted"/>
<reference evidence="5" key="1">
    <citation type="journal article" date="2018" name="DNA Res.">
        <title>Multiple hybrid de novo genome assembly of finger millet, an orphan allotetraploid crop.</title>
        <authorList>
            <person name="Hatakeyama M."/>
            <person name="Aluri S."/>
            <person name="Balachadran M.T."/>
            <person name="Sivarajan S.R."/>
            <person name="Patrignani A."/>
            <person name="Gruter S."/>
            <person name="Poveda L."/>
            <person name="Shimizu-Inatsugi R."/>
            <person name="Baeten J."/>
            <person name="Francoijs K.J."/>
            <person name="Nataraja K.N."/>
            <person name="Reddy Y.A.N."/>
            <person name="Phadnis S."/>
            <person name="Ravikumar R.L."/>
            <person name="Schlapbach R."/>
            <person name="Sreeman S.M."/>
            <person name="Shimizu K.K."/>
        </authorList>
    </citation>
    <scope>NUCLEOTIDE SEQUENCE</scope>
</reference>
<accession>A0AAV5DG02</accession>
<sequence>MESLPVPSVQALVAATGGADVPPRYLRPEAAADAVASDDEAEIPIIDFQRLLMDSHEESARLHGACQEWGFFQLINHGIPHDVVEGMKAGVEGFFQQPAETKKQFAQERGQLDGYGQLFVVSEDQKLDWADILS</sequence>
<dbReference type="Proteomes" id="UP001054889">
    <property type="component" value="Unassembled WGS sequence"/>
</dbReference>
<dbReference type="InterPro" id="IPR027443">
    <property type="entry name" value="IPNS-like_sf"/>
</dbReference>
<evidence type="ECO:0000256" key="1">
    <source>
        <dbReference type="ARBA" id="ARBA00022723"/>
    </source>
</evidence>
<evidence type="ECO:0000259" key="4">
    <source>
        <dbReference type="Pfam" id="PF14226"/>
    </source>
</evidence>
<dbReference type="Gene3D" id="2.60.120.330">
    <property type="entry name" value="B-lactam Antibiotic, Isopenicillin N Synthase, Chain"/>
    <property type="match status" value="1"/>
</dbReference>
<dbReference type="SUPFAM" id="SSF51197">
    <property type="entry name" value="Clavaminate synthase-like"/>
    <property type="match status" value="1"/>
</dbReference>